<dbReference type="AlphaFoldDB" id="A0A7Y8GA90"/>
<name>A0A7Y8GA90_9PSED</name>
<feature type="domain" description="Competence protein CoiA nuclease-like" evidence="1">
    <location>
        <begin position="2"/>
        <end position="69"/>
    </location>
</feature>
<dbReference type="InterPro" id="IPR010330">
    <property type="entry name" value="CoiA_nuc"/>
</dbReference>
<organism evidence="2 3">
    <name type="scientific">Pseudomonas salomonii</name>
    <dbReference type="NCBI Taxonomy" id="191391"/>
    <lineage>
        <taxon>Bacteria</taxon>
        <taxon>Pseudomonadati</taxon>
        <taxon>Pseudomonadota</taxon>
        <taxon>Gammaproteobacteria</taxon>
        <taxon>Pseudomonadales</taxon>
        <taxon>Pseudomonadaceae</taxon>
        <taxon>Pseudomonas</taxon>
    </lineage>
</organism>
<sequence>MYVEISDRKVAIELQRSYQHLRDFVRRQDRYERSGVECYWLVRHEVGRTLGKAIMTKRWKEEFDRKNPPPGHMINTWPVFYFGMLMPERDPNVVTPGLPLNHFELLAHIYHNDLHWNGMQWAVKREG</sequence>
<comment type="caution">
    <text evidence="2">The sequence shown here is derived from an EMBL/GenBank/DDBJ whole genome shotgun (WGS) entry which is preliminary data.</text>
</comment>
<evidence type="ECO:0000313" key="2">
    <source>
        <dbReference type="EMBL" id="NWF06692.1"/>
    </source>
</evidence>
<evidence type="ECO:0000313" key="3">
    <source>
        <dbReference type="Proteomes" id="UP000561369"/>
    </source>
</evidence>
<gene>
    <name evidence="2" type="ORF">HX810_03260</name>
</gene>
<dbReference type="EMBL" id="JACAQV010000005">
    <property type="protein sequence ID" value="NWF06692.1"/>
    <property type="molecule type" value="Genomic_DNA"/>
</dbReference>
<proteinExistence type="predicted"/>
<evidence type="ECO:0000259" key="1">
    <source>
        <dbReference type="Pfam" id="PF06054"/>
    </source>
</evidence>
<dbReference type="Proteomes" id="UP000561369">
    <property type="component" value="Unassembled WGS sequence"/>
</dbReference>
<protein>
    <recommendedName>
        <fullName evidence="1">Competence protein CoiA nuclease-like domain-containing protein</fullName>
    </recommendedName>
</protein>
<dbReference type="Pfam" id="PF06054">
    <property type="entry name" value="CoiA_nuc"/>
    <property type="match status" value="1"/>
</dbReference>
<accession>A0A7Y8GA90</accession>
<reference evidence="2 3" key="1">
    <citation type="submission" date="2020-04" db="EMBL/GenBank/DDBJ databases">
        <title>Molecular characterization of pseudomonads from Agaricus bisporus reveal novel blotch 2 pathogens in Western Europe.</title>
        <authorList>
            <person name="Taparia T."/>
            <person name="Krijger M."/>
            <person name="Haynes E."/>
            <person name="Elpinstone J.G."/>
            <person name="Noble R."/>
            <person name="Van Der Wolf J."/>
        </authorList>
    </citation>
    <scope>NUCLEOTIDE SEQUENCE [LARGE SCALE GENOMIC DNA]</scope>
    <source>
        <strain evidence="2 3">IPO3765</strain>
    </source>
</reference>